<dbReference type="InterPro" id="IPR022372">
    <property type="entry name" value="Accessory_SS_Asp1"/>
</dbReference>
<name>A0A5M9PV92_LACLH</name>
<dbReference type="AlphaFoldDB" id="A0A5M9PV92"/>
<proteinExistence type="predicted"/>
<dbReference type="NCBIfam" id="TIGR03713">
    <property type="entry name" value="acc_sec_asp1"/>
    <property type="match status" value="1"/>
</dbReference>
<dbReference type="GO" id="GO:0015031">
    <property type="term" value="P:protein transport"/>
    <property type="evidence" value="ECO:0007669"/>
    <property type="project" value="InterPro"/>
</dbReference>
<reference evidence="1 2" key="1">
    <citation type="submission" date="2019-09" db="EMBL/GenBank/DDBJ databases">
        <title>Draft genome sequence of various Type strains from the CCUG.</title>
        <authorList>
            <person name="Pineiro-Iglesias B."/>
            <person name="Tunovic T."/>
            <person name="Unosson C."/>
            <person name="Inganas E."/>
            <person name="Ohlen M."/>
            <person name="Cardew S."/>
            <person name="Jensie-Markopoulos S."/>
            <person name="Salva-Serra F."/>
            <person name="Jaen-Luchoro D."/>
            <person name="Karlsson R."/>
            <person name="Svensson-Stadler L."/>
            <person name="Chun J."/>
            <person name="Moore E."/>
        </authorList>
    </citation>
    <scope>NUCLEOTIDE SEQUENCE [LARGE SCALE GENOMIC DNA]</scope>
    <source>
        <strain evidence="1 2">CCUG 32210T</strain>
    </source>
</reference>
<dbReference type="EMBL" id="VXKC01000030">
    <property type="protein sequence ID" value="KAA8700303.1"/>
    <property type="molecule type" value="Genomic_DNA"/>
</dbReference>
<sequence>MMLYFLTDWSSETPQLDSNILFNIKTIFQEGGFETKLINTHFSPFLNYYMNKFESYDSDHFISLMNTVTDRFALNYAPLILNDLDFPKDWERTYTRGSVLLSKEGIIKAEVYFNSFGFVSQVHYPTSLGKEIQVYSEKGTLLTQASFNSSGEAIEQRIYDEGGQLILTQWGGDVFIEATYQKRFKKKTYKSFKEVCMELLHLALVNFNRKEDRLVIDGTNDWVMSLIDGIEFPESVVYIFSGPSEPCHSQMAEHLSLIENGKAMITDNLHFKAAIEKGKEPLQSELHFMPLFPTALSLGESNNFLEGTVYWQIESFDSQISALFEKFLELKLSTPELCLTLESEKATDETKVDTHLSHFITKNFEISLSSYEYGLVKQYYEALENEEMTPGLRDLFQANKRENPMFNRVIDTYVFYTGISFRKSASVDDLKADFKRGRIFIDHRQKFDFLSHSLAVSAGIPILSKTPSPYLVHGKNGLLYEEDEDLVKAVRAYLTDPDLWNQSLVESVEVIENNSAEGLIEKWKEVLK</sequence>
<gene>
    <name evidence="1" type="primary">asp1</name>
    <name evidence="1" type="ORF">F4V48_10630</name>
</gene>
<organism evidence="1 2">
    <name type="scientific">Lactococcus lactis subsp. hordniae</name>
    <dbReference type="NCBI Taxonomy" id="203404"/>
    <lineage>
        <taxon>Bacteria</taxon>
        <taxon>Bacillati</taxon>
        <taxon>Bacillota</taxon>
        <taxon>Bacilli</taxon>
        <taxon>Lactobacillales</taxon>
        <taxon>Streptococcaceae</taxon>
        <taxon>Lactococcus</taxon>
    </lineage>
</organism>
<evidence type="ECO:0000313" key="1">
    <source>
        <dbReference type="EMBL" id="KAA8700303.1"/>
    </source>
</evidence>
<evidence type="ECO:0000313" key="2">
    <source>
        <dbReference type="Proteomes" id="UP000325203"/>
    </source>
</evidence>
<protein>
    <submittedName>
        <fullName evidence="1">Accessory Sec system protein Asp1</fullName>
    </submittedName>
</protein>
<accession>A0A5M9PV92</accession>
<dbReference type="Pfam" id="PF16993">
    <property type="entry name" value="Asp1"/>
    <property type="match status" value="1"/>
</dbReference>
<dbReference type="Proteomes" id="UP000325203">
    <property type="component" value="Unassembled WGS sequence"/>
</dbReference>
<comment type="caution">
    <text evidence="1">The sequence shown here is derived from an EMBL/GenBank/DDBJ whole genome shotgun (WGS) entry which is preliminary data.</text>
</comment>